<protein>
    <submittedName>
        <fullName evidence="2">Uncharacterized protein</fullName>
    </submittedName>
</protein>
<accession>A0AA35XKJ2</accession>
<evidence type="ECO:0000313" key="2">
    <source>
        <dbReference type="EMBL" id="CAI8055360.1"/>
    </source>
</evidence>
<dbReference type="Proteomes" id="UP001174909">
    <property type="component" value="Unassembled WGS sequence"/>
</dbReference>
<feature type="region of interest" description="Disordered" evidence="1">
    <location>
        <begin position="29"/>
        <end position="60"/>
    </location>
</feature>
<name>A0AA35XKJ2_GEOBA</name>
<keyword evidence="3" id="KW-1185">Reference proteome</keyword>
<dbReference type="AlphaFoldDB" id="A0AA35XKJ2"/>
<proteinExistence type="predicted"/>
<gene>
    <name evidence="2" type="ORF">GBAR_LOCUS30233</name>
</gene>
<evidence type="ECO:0000313" key="3">
    <source>
        <dbReference type="Proteomes" id="UP001174909"/>
    </source>
</evidence>
<reference evidence="2" key="1">
    <citation type="submission" date="2023-03" db="EMBL/GenBank/DDBJ databases">
        <authorList>
            <person name="Steffen K."/>
            <person name="Cardenas P."/>
        </authorList>
    </citation>
    <scope>NUCLEOTIDE SEQUENCE</scope>
</reference>
<dbReference type="EMBL" id="CASHTH010004270">
    <property type="protein sequence ID" value="CAI8055360.1"/>
    <property type="molecule type" value="Genomic_DNA"/>
</dbReference>
<feature type="compositionally biased region" description="Low complexity" evidence="1">
    <location>
        <begin position="38"/>
        <end position="50"/>
    </location>
</feature>
<comment type="caution">
    <text evidence="2">The sequence shown here is derived from an EMBL/GenBank/DDBJ whole genome shotgun (WGS) entry which is preliminary data.</text>
</comment>
<organism evidence="2 3">
    <name type="scientific">Geodia barretti</name>
    <name type="common">Barrett's horny sponge</name>
    <dbReference type="NCBI Taxonomy" id="519541"/>
    <lineage>
        <taxon>Eukaryota</taxon>
        <taxon>Metazoa</taxon>
        <taxon>Porifera</taxon>
        <taxon>Demospongiae</taxon>
        <taxon>Heteroscleromorpha</taxon>
        <taxon>Tetractinellida</taxon>
        <taxon>Astrophorina</taxon>
        <taxon>Geodiidae</taxon>
        <taxon>Geodia</taxon>
    </lineage>
</organism>
<sequence>SVQSSQSPSHSQSVGVLCSHWVIQHSLGSLGDSGGVSGPSDSGSRSTSGDTGEDELRTGSIEVRLHCQFPTY</sequence>
<feature type="non-terminal residue" evidence="2">
    <location>
        <position position="72"/>
    </location>
</feature>
<evidence type="ECO:0000256" key="1">
    <source>
        <dbReference type="SAM" id="MobiDB-lite"/>
    </source>
</evidence>